<dbReference type="SUPFAM" id="SSF46785">
    <property type="entry name" value="Winged helix' DNA-binding domain"/>
    <property type="match status" value="1"/>
</dbReference>
<dbReference type="Gene3D" id="1.10.10.10">
    <property type="entry name" value="Winged helix-like DNA-binding domain superfamily/Winged helix DNA-binding domain"/>
    <property type="match status" value="1"/>
</dbReference>
<gene>
    <name evidence="6" type="ORF">WKW77_31175</name>
</gene>
<dbReference type="PROSITE" id="PS50931">
    <property type="entry name" value="HTH_LYSR"/>
    <property type="match status" value="1"/>
</dbReference>
<evidence type="ECO:0000256" key="3">
    <source>
        <dbReference type="ARBA" id="ARBA00023125"/>
    </source>
</evidence>
<comment type="similarity">
    <text evidence="1">Belongs to the LysR transcriptional regulatory family.</text>
</comment>
<keyword evidence="4" id="KW-0804">Transcription</keyword>
<evidence type="ECO:0000259" key="5">
    <source>
        <dbReference type="PROSITE" id="PS50931"/>
    </source>
</evidence>
<organism evidence="6 7">
    <name type="scientific">Variovorax ureilyticus</name>
    <dbReference type="NCBI Taxonomy" id="1836198"/>
    <lineage>
        <taxon>Bacteria</taxon>
        <taxon>Pseudomonadati</taxon>
        <taxon>Pseudomonadota</taxon>
        <taxon>Betaproteobacteria</taxon>
        <taxon>Burkholderiales</taxon>
        <taxon>Comamonadaceae</taxon>
        <taxon>Variovorax</taxon>
    </lineage>
</organism>
<dbReference type="InterPro" id="IPR005119">
    <property type="entry name" value="LysR_subst-bd"/>
</dbReference>
<evidence type="ECO:0000256" key="2">
    <source>
        <dbReference type="ARBA" id="ARBA00023015"/>
    </source>
</evidence>
<dbReference type="Proteomes" id="UP001365846">
    <property type="component" value="Unassembled WGS sequence"/>
</dbReference>
<dbReference type="PANTHER" id="PTHR30537">
    <property type="entry name" value="HTH-TYPE TRANSCRIPTIONAL REGULATOR"/>
    <property type="match status" value="1"/>
</dbReference>
<dbReference type="Pfam" id="PF00126">
    <property type="entry name" value="HTH_1"/>
    <property type="match status" value="1"/>
</dbReference>
<dbReference type="InterPro" id="IPR000847">
    <property type="entry name" value="LysR_HTH_N"/>
</dbReference>
<evidence type="ECO:0000313" key="6">
    <source>
        <dbReference type="EMBL" id="MEJ8815562.1"/>
    </source>
</evidence>
<sequence>MTLKEGGVRQRLPLNALRAFEATARLRSMSAAADELLVTHGAISRHIHSLEEQFGLPLLQRLARSVEPTPEGAALATQLTDAFRLMQMAVARLAPGPVTLSCSATIMMNWLIPRLSDFKRANPEIEIRLNINHGVLDFVQDQVSIAIRTSMVRAPQDVVIKPLLREQTGPLCHPDYVARHGLDSIEALSRVRILTAATRPNAWAEWTHKVGHDGLSLGAHESYEHFYLVIQAAACGLGVALAPRYLVENEMNSGALVAPFGFVESDHSLNLWIAPHERLRDEVRKLATWIEEHMEYATP</sequence>
<comment type="caution">
    <text evidence="6">The sequence shown here is derived from an EMBL/GenBank/DDBJ whole genome shotgun (WGS) entry which is preliminary data.</text>
</comment>
<name>A0ABU8VPI1_9BURK</name>
<proteinExistence type="inferred from homology"/>
<feature type="domain" description="HTH lysR-type" evidence="5">
    <location>
        <begin position="12"/>
        <end position="69"/>
    </location>
</feature>
<evidence type="ECO:0000256" key="4">
    <source>
        <dbReference type="ARBA" id="ARBA00023163"/>
    </source>
</evidence>
<keyword evidence="3" id="KW-0238">DNA-binding</keyword>
<reference evidence="6 7" key="1">
    <citation type="submission" date="2024-03" db="EMBL/GenBank/DDBJ databases">
        <title>Novel species of the genus Variovorax.</title>
        <authorList>
            <person name="Liu Q."/>
            <person name="Xin Y.-H."/>
        </authorList>
    </citation>
    <scope>NUCLEOTIDE SEQUENCE [LARGE SCALE GENOMIC DNA]</scope>
    <source>
        <strain evidence="6 7">KACC 18899</strain>
    </source>
</reference>
<protein>
    <submittedName>
        <fullName evidence="6">LysR substrate-binding domain-containing protein</fullName>
    </submittedName>
</protein>
<dbReference type="InterPro" id="IPR058163">
    <property type="entry name" value="LysR-type_TF_proteobact-type"/>
</dbReference>
<dbReference type="EMBL" id="JBBKZU010000021">
    <property type="protein sequence ID" value="MEJ8815562.1"/>
    <property type="molecule type" value="Genomic_DNA"/>
</dbReference>
<keyword evidence="7" id="KW-1185">Reference proteome</keyword>
<dbReference type="SUPFAM" id="SSF53850">
    <property type="entry name" value="Periplasmic binding protein-like II"/>
    <property type="match status" value="1"/>
</dbReference>
<dbReference type="PANTHER" id="PTHR30537:SF74">
    <property type="entry name" value="HTH-TYPE TRANSCRIPTIONAL REGULATOR TRPI"/>
    <property type="match status" value="1"/>
</dbReference>
<dbReference type="RefSeq" id="WP_340360767.1">
    <property type="nucleotide sequence ID" value="NZ_JBBKZU010000021.1"/>
</dbReference>
<accession>A0ABU8VPI1</accession>
<dbReference type="Pfam" id="PF03466">
    <property type="entry name" value="LysR_substrate"/>
    <property type="match status" value="1"/>
</dbReference>
<evidence type="ECO:0000256" key="1">
    <source>
        <dbReference type="ARBA" id="ARBA00009437"/>
    </source>
</evidence>
<dbReference type="InterPro" id="IPR036390">
    <property type="entry name" value="WH_DNA-bd_sf"/>
</dbReference>
<dbReference type="InterPro" id="IPR036388">
    <property type="entry name" value="WH-like_DNA-bd_sf"/>
</dbReference>
<keyword evidence="2" id="KW-0805">Transcription regulation</keyword>
<evidence type="ECO:0000313" key="7">
    <source>
        <dbReference type="Proteomes" id="UP001365846"/>
    </source>
</evidence>
<dbReference type="Gene3D" id="3.40.190.10">
    <property type="entry name" value="Periplasmic binding protein-like II"/>
    <property type="match status" value="2"/>
</dbReference>